<evidence type="ECO:0000256" key="3">
    <source>
        <dbReference type="ARBA" id="ARBA00022737"/>
    </source>
</evidence>
<dbReference type="SUPFAM" id="SSF56024">
    <property type="entry name" value="Phospholipase D/nuclease"/>
    <property type="match status" value="1"/>
</dbReference>
<comment type="caution">
    <text evidence="8">The sequence shown here is derived from an EMBL/GenBank/DDBJ whole genome shotgun (WGS) entry which is preliminary data.</text>
</comment>
<evidence type="ECO:0000256" key="6">
    <source>
        <dbReference type="ARBA" id="ARBA00023264"/>
    </source>
</evidence>
<dbReference type="PIRSF" id="PIRSF000850">
    <property type="entry name" value="Phospholipase_D_PSS"/>
    <property type="match status" value="1"/>
</dbReference>
<reference evidence="8" key="1">
    <citation type="submission" date="2023-08" db="EMBL/GenBank/DDBJ databases">
        <title>Draft sequence of the Babesia gibsoni genome.</title>
        <authorList>
            <person name="Yamagishi J.Y."/>
            <person name="Xuan X.X."/>
        </authorList>
    </citation>
    <scope>NUCLEOTIDE SEQUENCE</scope>
    <source>
        <strain evidence="8">Azabu</strain>
    </source>
</reference>
<name>A0AAD8LKI6_BABGI</name>
<evidence type="ECO:0000256" key="7">
    <source>
        <dbReference type="RuleBase" id="RU365024"/>
    </source>
</evidence>
<dbReference type="GO" id="GO:0005739">
    <property type="term" value="C:mitochondrion"/>
    <property type="evidence" value="ECO:0007669"/>
    <property type="project" value="UniProtKB-SubCell"/>
</dbReference>
<evidence type="ECO:0000313" key="8">
    <source>
        <dbReference type="EMBL" id="KAK1443173.1"/>
    </source>
</evidence>
<accession>A0AAD8LKI6</accession>
<evidence type="ECO:0000256" key="4">
    <source>
        <dbReference type="ARBA" id="ARBA00023098"/>
    </source>
</evidence>
<keyword evidence="5 7" id="KW-0594">Phospholipid biosynthesis</keyword>
<dbReference type="Proteomes" id="UP001230268">
    <property type="component" value="Unassembled WGS sequence"/>
</dbReference>
<dbReference type="GO" id="GO:0032049">
    <property type="term" value="P:cardiolipin biosynthetic process"/>
    <property type="evidence" value="ECO:0007669"/>
    <property type="project" value="InterPro"/>
</dbReference>
<dbReference type="GO" id="GO:0008444">
    <property type="term" value="F:CDP-diacylglycerol-glycerol-3-phosphate 3-phosphatidyltransferase activity"/>
    <property type="evidence" value="ECO:0007669"/>
    <property type="project" value="UniProtKB-EC"/>
</dbReference>
<comment type="subcellular location">
    <subcellularLocation>
        <location evidence="7">Mitochondrion</location>
    </subcellularLocation>
</comment>
<comment type="pathway">
    <text evidence="7">Phospholipid metabolism; phosphatidylglycerol biosynthesis; phosphatidylglycerol from CDP-diacylglycerol: step 1/2.</text>
</comment>
<keyword evidence="7" id="KW-0496">Mitochondrion</keyword>
<comment type="similarity">
    <text evidence="7">Belongs to the CDP-alcohol phosphatidyltransferase class-II family.</text>
</comment>
<protein>
    <recommendedName>
        <fullName evidence="7">CDP-diacylglycerol--glycerol-3-phosphate 3-phosphatidyltransferase</fullName>
        <ecNumber evidence="7">2.7.8.5</ecNumber>
    </recommendedName>
</protein>
<dbReference type="GO" id="GO:0005524">
    <property type="term" value="F:ATP binding"/>
    <property type="evidence" value="ECO:0007669"/>
    <property type="project" value="UniProtKB-KW"/>
</dbReference>
<dbReference type="EMBL" id="JAVEPI010000002">
    <property type="protein sequence ID" value="KAK1443173.1"/>
    <property type="molecule type" value="Genomic_DNA"/>
</dbReference>
<dbReference type="PANTHER" id="PTHR12586:SF1">
    <property type="entry name" value="CDP-DIACYLGLYCEROL--GLYCEROL-3-PHOSPHATE 3-PHOSPHATIDYLTRANSFERASE, MITOCHONDRIAL"/>
    <property type="match status" value="1"/>
</dbReference>
<evidence type="ECO:0000313" key="9">
    <source>
        <dbReference type="Proteomes" id="UP001230268"/>
    </source>
</evidence>
<keyword evidence="7" id="KW-0067">ATP-binding</keyword>
<keyword evidence="4 7" id="KW-0443">Lipid metabolism</keyword>
<keyword evidence="2 7" id="KW-0808">Transferase</keyword>
<keyword evidence="3" id="KW-0677">Repeat</keyword>
<organism evidence="8 9">
    <name type="scientific">Babesia gibsoni</name>
    <dbReference type="NCBI Taxonomy" id="33632"/>
    <lineage>
        <taxon>Eukaryota</taxon>
        <taxon>Sar</taxon>
        <taxon>Alveolata</taxon>
        <taxon>Apicomplexa</taxon>
        <taxon>Aconoidasida</taxon>
        <taxon>Piroplasmida</taxon>
        <taxon>Babesiidae</taxon>
        <taxon>Babesia</taxon>
    </lineage>
</organism>
<proteinExistence type="inferred from homology"/>
<dbReference type="PANTHER" id="PTHR12586">
    <property type="entry name" value="CDP-DIACYLGLYCEROL--SERINE O-PHOSPHATIDYLTRANSFERASE"/>
    <property type="match status" value="1"/>
</dbReference>
<keyword evidence="9" id="KW-1185">Reference proteome</keyword>
<comment type="catalytic activity">
    <reaction evidence="7">
        <text>a CDP-1,2-diacyl-sn-glycerol + sn-glycerol 3-phosphate = a 1,2-diacyl-sn-glycero-3-phospho-(1'-sn-glycero-3'-phosphate) + CMP + H(+)</text>
        <dbReference type="Rhea" id="RHEA:12593"/>
        <dbReference type="ChEBI" id="CHEBI:15378"/>
        <dbReference type="ChEBI" id="CHEBI:57597"/>
        <dbReference type="ChEBI" id="CHEBI:58332"/>
        <dbReference type="ChEBI" id="CHEBI:60110"/>
        <dbReference type="ChEBI" id="CHEBI:60377"/>
        <dbReference type="EC" id="2.7.8.5"/>
    </reaction>
</comment>
<evidence type="ECO:0000256" key="1">
    <source>
        <dbReference type="ARBA" id="ARBA00022516"/>
    </source>
</evidence>
<evidence type="ECO:0000256" key="5">
    <source>
        <dbReference type="ARBA" id="ARBA00023209"/>
    </source>
</evidence>
<dbReference type="EC" id="2.7.8.5" evidence="7"/>
<dbReference type="AlphaFoldDB" id="A0AAD8LKI6"/>
<keyword evidence="1 7" id="KW-0444">Lipid biosynthesis</keyword>
<dbReference type="InterPro" id="IPR016270">
    <property type="entry name" value="PGS1"/>
</dbReference>
<comment type="function">
    <text evidence="7">Functions in the biosynthesis of the anionic phospholipids phosphatidylglycerol and cardiolipin.</text>
</comment>
<sequence length="581" mass="65839">MADKVSLKCAIDPENVSFLLGPRDFYDTLCDLYGNATKRIVLASLYVGCGELEEELIRTILRTKERNKDITVDILVDKARTDRVGKGVTLVTPLTILQKYLAPGSRVNVNLFHNPLLGALCGKIFKPPYCEAFGTMHMKVYIGDDRCIITGANTGRDYFCDRCDRYIVMKDPLFCDAMHTFVKLFQTASYTLTEKLTVEWLSDFANPLEDNVLFRKQLCVRAREMVLMCRNILEKQWVNVNGNGYGSSAADFSDYDAWIMSGGNSNNTVDAFNACNGEPINEKCINKEGKHGYYTGEGDENASTHSGGGSNVSCHLNGTVGKSSVTHRYTTPRDAVRNPDKGGKEKEYFYIKICLQMPFSDPPFVQGENLLDEWILRYVKNGYSILIATAYLNFTERFMNVINQAIKIGQGVGKKNPVQVVTASPQANTWFNDVDLKRKIALFYSSSAMWMLQSMKNEKGYPADVYMEYNRPKHTFHAKGVWALKDRVSIDMAHSSEEEFNEATDLPLSMIIGSSNYSRRSVAKDLEVIFFVETNSEKLRKFMRREIYEMVKYSDYVPYSSVRSRVGLGLITGWHVMKEFL</sequence>
<dbReference type="Gene3D" id="3.30.870.10">
    <property type="entry name" value="Endonuclease Chain A"/>
    <property type="match status" value="2"/>
</dbReference>
<gene>
    <name evidence="8" type="ORF">BgAZ_200490</name>
</gene>
<evidence type="ECO:0000256" key="2">
    <source>
        <dbReference type="ARBA" id="ARBA00022679"/>
    </source>
</evidence>
<dbReference type="CDD" id="cd09137">
    <property type="entry name" value="PLDc_PGS1_euk_2"/>
    <property type="match status" value="1"/>
</dbReference>
<keyword evidence="7" id="KW-0547">Nucleotide-binding</keyword>
<keyword evidence="6 7" id="KW-1208">Phospholipid metabolism</keyword>